<dbReference type="PRINTS" id="PR00926">
    <property type="entry name" value="MITOCARRIER"/>
</dbReference>
<feature type="repeat" description="Solcar" evidence="8">
    <location>
        <begin position="241"/>
        <end position="328"/>
    </location>
</feature>
<dbReference type="Pfam" id="PF00153">
    <property type="entry name" value="Mito_carr"/>
    <property type="match status" value="3"/>
</dbReference>
<dbReference type="GO" id="GO:0015215">
    <property type="term" value="F:nucleotide transmembrane transporter activity"/>
    <property type="evidence" value="ECO:0007669"/>
    <property type="project" value="UniProtKB-ARBA"/>
</dbReference>
<dbReference type="FunFam" id="1.50.40.10:FF:000181">
    <property type="entry name" value="Mitochondrial folate transporter/carrier"/>
    <property type="match status" value="1"/>
</dbReference>
<keyword evidence="3 9" id="KW-0813">Transport</keyword>
<feature type="repeat" description="Solcar" evidence="8">
    <location>
        <begin position="129"/>
        <end position="232"/>
    </location>
</feature>
<dbReference type="InterPro" id="IPR044712">
    <property type="entry name" value="SLC25A32-like"/>
</dbReference>
<proteinExistence type="inferred from homology"/>
<evidence type="ECO:0000313" key="11">
    <source>
        <dbReference type="Proteomes" id="UP001209570"/>
    </source>
</evidence>
<keyword evidence="11" id="KW-1185">Reference proteome</keyword>
<dbReference type="InterPro" id="IPR018108">
    <property type="entry name" value="MCP_transmembrane"/>
</dbReference>
<sequence length="336" mass="37679">MPSVSLLADVDLRGHEQYLTRMREVLTDEQWRSVIQTTSGLGAGAISTALLYPLDLVKVRYQVHEKSAKAYRSLSHAFRTIVAEEGVRSLFRGMSPALYGSTLSWGLYMLLYQNAKQRYARMADDGWIQGSWQYFFSAMEAGIVCVPITNPIWLIKVRMQVQSRVEMHHTVGTKDAAAKLAKNVPYRNVTDAFRRIVAEEGAGALYKGMIPAFFLTTHGAFKFVAYEYLKGFYQKHYRAQMDVLPTLAMGAIAQAFASTATYPYQVIKARLQQGGPAALHYTGTWDCTVKIVRNEGYRGLFKGLTPNLLKVIPTGAIVFAAYEQIHSALTQFVFDN</sequence>
<keyword evidence="5" id="KW-0677">Repeat</keyword>
<comment type="subcellular location">
    <subcellularLocation>
        <location evidence="1">Membrane</location>
        <topology evidence="1">Multi-pass membrane protein</topology>
    </subcellularLocation>
</comment>
<dbReference type="AlphaFoldDB" id="A0AAD5LBK3"/>
<dbReference type="PROSITE" id="PS50920">
    <property type="entry name" value="SOLCAR"/>
    <property type="match status" value="3"/>
</dbReference>
<dbReference type="SUPFAM" id="SSF103506">
    <property type="entry name" value="Mitochondrial carrier"/>
    <property type="match status" value="1"/>
</dbReference>
<gene>
    <name evidence="10" type="ORF">P43SY_004740</name>
</gene>
<evidence type="ECO:0000256" key="3">
    <source>
        <dbReference type="ARBA" id="ARBA00022448"/>
    </source>
</evidence>
<evidence type="ECO:0008006" key="12">
    <source>
        <dbReference type="Google" id="ProtNLM"/>
    </source>
</evidence>
<evidence type="ECO:0000256" key="2">
    <source>
        <dbReference type="ARBA" id="ARBA00006375"/>
    </source>
</evidence>
<comment type="caution">
    <text evidence="10">The sequence shown here is derived from an EMBL/GenBank/DDBJ whole genome shotgun (WGS) entry which is preliminary data.</text>
</comment>
<keyword evidence="4 8" id="KW-0812">Transmembrane</keyword>
<evidence type="ECO:0000256" key="1">
    <source>
        <dbReference type="ARBA" id="ARBA00004141"/>
    </source>
</evidence>
<dbReference type="Proteomes" id="UP001209570">
    <property type="component" value="Unassembled WGS sequence"/>
</dbReference>
<organism evidence="10 11">
    <name type="scientific">Pythium insidiosum</name>
    <name type="common">Pythiosis disease agent</name>
    <dbReference type="NCBI Taxonomy" id="114742"/>
    <lineage>
        <taxon>Eukaryota</taxon>
        <taxon>Sar</taxon>
        <taxon>Stramenopiles</taxon>
        <taxon>Oomycota</taxon>
        <taxon>Peronosporomycetes</taxon>
        <taxon>Pythiales</taxon>
        <taxon>Pythiaceae</taxon>
        <taxon>Pythium</taxon>
    </lineage>
</organism>
<dbReference type="Gene3D" id="1.50.40.10">
    <property type="entry name" value="Mitochondrial carrier domain"/>
    <property type="match status" value="1"/>
</dbReference>
<evidence type="ECO:0000313" key="10">
    <source>
        <dbReference type="EMBL" id="KAJ0395477.1"/>
    </source>
</evidence>
<accession>A0AAD5LBK3</accession>
<evidence type="ECO:0000256" key="5">
    <source>
        <dbReference type="ARBA" id="ARBA00022737"/>
    </source>
</evidence>
<comment type="similarity">
    <text evidence="2 9">Belongs to the mitochondrial carrier (TC 2.A.29) family.</text>
</comment>
<feature type="repeat" description="Solcar" evidence="8">
    <location>
        <begin position="31"/>
        <end position="118"/>
    </location>
</feature>
<dbReference type="InterPro" id="IPR002067">
    <property type="entry name" value="MCP"/>
</dbReference>
<dbReference type="PANTHER" id="PTHR45683">
    <property type="entry name" value="MITOCHONDRIAL NICOTINAMIDE ADENINE DINUCLEOTIDE TRANSPORTER 1-RELATED-RELATED"/>
    <property type="match status" value="1"/>
</dbReference>
<evidence type="ECO:0000256" key="4">
    <source>
        <dbReference type="ARBA" id="ARBA00022692"/>
    </source>
</evidence>
<keyword evidence="6" id="KW-1133">Transmembrane helix</keyword>
<evidence type="ECO:0000256" key="7">
    <source>
        <dbReference type="ARBA" id="ARBA00023136"/>
    </source>
</evidence>
<dbReference type="GO" id="GO:0016020">
    <property type="term" value="C:membrane"/>
    <property type="evidence" value="ECO:0007669"/>
    <property type="project" value="UniProtKB-SubCell"/>
</dbReference>
<name>A0AAD5LBK3_PYTIN</name>
<protein>
    <recommendedName>
        <fullName evidence="12">Mitochondrial folate transporter/carrier</fullName>
    </recommendedName>
</protein>
<evidence type="ECO:0000256" key="9">
    <source>
        <dbReference type="RuleBase" id="RU000488"/>
    </source>
</evidence>
<keyword evidence="7 8" id="KW-0472">Membrane</keyword>
<dbReference type="EMBL" id="JAKCXM010000343">
    <property type="protein sequence ID" value="KAJ0395477.1"/>
    <property type="molecule type" value="Genomic_DNA"/>
</dbReference>
<evidence type="ECO:0000256" key="8">
    <source>
        <dbReference type="PROSITE-ProRule" id="PRU00282"/>
    </source>
</evidence>
<dbReference type="InterPro" id="IPR023395">
    <property type="entry name" value="MCP_dom_sf"/>
</dbReference>
<reference evidence="10" key="1">
    <citation type="submission" date="2021-12" db="EMBL/GenBank/DDBJ databases">
        <title>Prjna785345.</title>
        <authorList>
            <person name="Rujirawat T."/>
            <person name="Krajaejun T."/>
        </authorList>
    </citation>
    <scope>NUCLEOTIDE SEQUENCE</scope>
    <source>
        <strain evidence="10">Pi057C3</strain>
    </source>
</reference>
<evidence type="ECO:0000256" key="6">
    <source>
        <dbReference type="ARBA" id="ARBA00022989"/>
    </source>
</evidence>